<evidence type="ECO:0000313" key="3">
    <source>
        <dbReference type="Proteomes" id="UP000061457"/>
    </source>
</evidence>
<reference evidence="3" key="1">
    <citation type="submission" date="2015-11" db="EMBL/GenBank/DDBJ databases">
        <authorList>
            <person name="Kim K.M."/>
        </authorList>
    </citation>
    <scope>NUCLEOTIDE SEQUENCE [LARGE SCALE GENOMIC DNA]</scope>
    <source>
        <strain evidence="3">KCTC 12086</strain>
    </source>
</reference>
<dbReference type="OrthoDB" id="9802326at2"/>
<feature type="transmembrane region" description="Helical" evidence="1">
    <location>
        <begin position="142"/>
        <end position="163"/>
    </location>
</feature>
<organism evidence="2 3">
    <name type="scientific">Pseudoalteromonas phenolica</name>
    <dbReference type="NCBI Taxonomy" id="161398"/>
    <lineage>
        <taxon>Bacteria</taxon>
        <taxon>Pseudomonadati</taxon>
        <taxon>Pseudomonadota</taxon>
        <taxon>Gammaproteobacteria</taxon>
        <taxon>Alteromonadales</taxon>
        <taxon>Pseudoalteromonadaceae</taxon>
        <taxon>Pseudoalteromonas</taxon>
    </lineage>
</organism>
<keyword evidence="3" id="KW-1185">Reference proteome</keyword>
<keyword evidence="1" id="KW-1133">Transmembrane helix</keyword>
<evidence type="ECO:0000256" key="1">
    <source>
        <dbReference type="SAM" id="Phobius"/>
    </source>
</evidence>
<dbReference type="KEGG" id="pphe:PP2015_3517"/>
<gene>
    <name evidence="2" type="ORF">PP2015_3517</name>
</gene>
<feature type="transmembrane region" description="Helical" evidence="1">
    <location>
        <begin position="30"/>
        <end position="48"/>
    </location>
</feature>
<dbReference type="AlphaFoldDB" id="A0A0S2K694"/>
<feature type="transmembrane region" description="Helical" evidence="1">
    <location>
        <begin position="107"/>
        <end position="130"/>
    </location>
</feature>
<keyword evidence="1" id="KW-0812">Transmembrane</keyword>
<dbReference type="EMBL" id="CP013188">
    <property type="protein sequence ID" value="ALO43991.1"/>
    <property type="molecule type" value="Genomic_DNA"/>
</dbReference>
<feature type="transmembrane region" description="Helical" evidence="1">
    <location>
        <begin position="60"/>
        <end position="77"/>
    </location>
</feature>
<feature type="transmembrane region" description="Helical" evidence="1">
    <location>
        <begin position="7"/>
        <end position="24"/>
    </location>
</feature>
<dbReference type="STRING" id="161398.PP2015_3517"/>
<dbReference type="PATRIC" id="fig|161398.10.peg.3584"/>
<sequence length="177" mass="20851">MEALSEYLNYFTYAPLPIFLFALVRCWKNIGARWLLILLVTIECIDLYSYQYTIKWTTHYYGWVMFMNSLFLLPSLYRNSLATYLHNITNLKFFERAKTLEFSQQEAALIILFLISMLANLISYSEVFLYKSFVIDDMYFKSYILGKLQLVLHIFSCLAALSLSTNNKGYNYETAES</sequence>
<name>A0A0S2K694_9GAMM</name>
<protein>
    <submittedName>
        <fullName evidence="2">Uncharacterized protein</fullName>
    </submittedName>
</protein>
<accession>A0A0S2K694</accession>
<dbReference type="Proteomes" id="UP000061457">
    <property type="component" value="Chromosome II"/>
</dbReference>
<proteinExistence type="predicted"/>
<evidence type="ECO:0000313" key="2">
    <source>
        <dbReference type="EMBL" id="ALO43991.1"/>
    </source>
</evidence>
<dbReference type="RefSeq" id="WP_058031873.1">
    <property type="nucleotide sequence ID" value="NZ_CP013188.1"/>
</dbReference>
<keyword evidence="1" id="KW-0472">Membrane</keyword>